<evidence type="ECO:0000313" key="2">
    <source>
        <dbReference type="Proteomes" id="UP000056968"/>
    </source>
</evidence>
<name>A0A0S3EXT0_9SPHN</name>
<proteinExistence type="predicted"/>
<sequence length="75" mass="8808">MHKWYIMHDYAWGAIADAQRREWSRECKNTLLLRIAYAYFGTLALVRKRDLMARSRTCGLGSVRIEMCPLDIGEE</sequence>
<organism evidence="1 2">
    <name type="scientific">Sphingobium baderi</name>
    <dbReference type="NCBI Taxonomy" id="1332080"/>
    <lineage>
        <taxon>Bacteria</taxon>
        <taxon>Pseudomonadati</taxon>
        <taxon>Pseudomonadota</taxon>
        <taxon>Alphaproteobacteria</taxon>
        <taxon>Sphingomonadales</taxon>
        <taxon>Sphingomonadaceae</taxon>
        <taxon>Sphingobium</taxon>
    </lineage>
</organism>
<gene>
    <name evidence="1" type="ORF">ATN00_07940</name>
</gene>
<protein>
    <submittedName>
        <fullName evidence="1">Uncharacterized protein</fullName>
    </submittedName>
</protein>
<accession>A0A0S3EXT0</accession>
<dbReference type="AlphaFoldDB" id="A0A0S3EXT0"/>
<keyword evidence="2" id="KW-1185">Reference proteome</keyword>
<reference evidence="1 2" key="1">
    <citation type="submission" date="2015-11" db="EMBL/GenBank/DDBJ databases">
        <title>A Two-component Flavoprotein Monooxygenase System MeaXY Responsible for para-Hydroxylation of 2-Methyl-6-ethylaniline and 2,6-Diethylaniline in Sphingobium baderi DE-13.</title>
        <authorList>
            <person name="Cheng M."/>
            <person name="Meng Q."/>
            <person name="Yang Y."/>
            <person name="Chu C."/>
            <person name="Yan X."/>
            <person name="He J."/>
            <person name="Li S."/>
        </authorList>
    </citation>
    <scope>NUCLEOTIDE SEQUENCE [LARGE SCALE GENOMIC DNA]</scope>
    <source>
        <strain evidence="1 2">DE-13</strain>
    </source>
</reference>
<dbReference type="KEGG" id="sbd:ATN00_07940"/>
<evidence type="ECO:0000313" key="1">
    <source>
        <dbReference type="EMBL" id="ALR20246.1"/>
    </source>
</evidence>
<dbReference type="Proteomes" id="UP000056968">
    <property type="component" value="Chromosome"/>
</dbReference>
<dbReference type="EMBL" id="CP013264">
    <property type="protein sequence ID" value="ALR20246.1"/>
    <property type="molecule type" value="Genomic_DNA"/>
</dbReference>